<feature type="domain" description="Transposase DDE" evidence="1">
    <location>
        <begin position="96"/>
        <end position="208"/>
    </location>
</feature>
<gene>
    <name evidence="2" type="ORF">DMH04_11805</name>
</gene>
<sequence>MRTRIDWKYALGLPLADRGFDYSVLSEFRAPAPVADMDTIETIHSDLAQRGLTPEVHLADAGYIDAENIVTAQQKHRIELLGPVKSATGWQATAQWNSDHSQRGIPVVKVRFPVSACRPCPVRELCTRSADGRRLTVRHEVDHHTLQHARAEQQTQPWQDRYQHRAGIKGTIAQGIRAFGLRRSRYRGLAKTGLQHLPTAAGLNLNRLNAWWDDKPVAPTRPSHFAALRPAA</sequence>
<name>A0A428ZG30_KIBAR</name>
<dbReference type="Pfam" id="PF13751">
    <property type="entry name" value="DDE_Tnp_1_6"/>
    <property type="match status" value="1"/>
</dbReference>
<accession>A0A428ZG30</accession>
<dbReference type="Proteomes" id="UP000287547">
    <property type="component" value="Unassembled WGS sequence"/>
</dbReference>
<protein>
    <recommendedName>
        <fullName evidence="1">Transposase DDE domain-containing protein</fullName>
    </recommendedName>
</protein>
<organism evidence="2 3">
    <name type="scientific">Kibdelosporangium aridum</name>
    <dbReference type="NCBI Taxonomy" id="2030"/>
    <lineage>
        <taxon>Bacteria</taxon>
        <taxon>Bacillati</taxon>
        <taxon>Actinomycetota</taxon>
        <taxon>Actinomycetes</taxon>
        <taxon>Pseudonocardiales</taxon>
        <taxon>Pseudonocardiaceae</taxon>
        <taxon>Kibdelosporangium</taxon>
    </lineage>
</organism>
<dbReference type="InterPro" id="IPR025668">
    <property type="entry name" value="Tnp_DDE_dom"/>
</dbReference>
<evidence type="ECO:0000313" key="2">
    <source>
        <dbReference type="EMBL" id="RSM86931.1"/>
    </source>
</evidence>
<comment type="caution">
    <text evidence="2">The sequence shown here is derived from an EMBL/GenBank/DDBJ whole genome shotgun (WGS) entry which is preliminary data.</text>
</comment>
<dbReference type="AlphaFoldDB" id="A0A428ZG30"/>
<evidence type="ECO:0000259" key="1">
    <source>
        <dbReference type="Pfam" id="PF13751"/>
    </source>
</evidence>
<evidence type="ECO:0000313" key="3">
    <source>
        <dbReference type="Proteomes" id="UP000287547"/>
    </source>
</evidence>
<reference evidence="2 3" key="1">
    <citation type="submission" date="2018-05" db="EMBL/GenBank/DDBJ databases">
        <title>Evolution of GPA BGCs.</title>
        <authorList>
            <person name="Waglechner N."/>
            <person name="Wright G.D."/>
        </authorList>
    </citation>
    <scope>NUCLEOTIDE SEQUENCE [LARGE SCALE GENOMIC DNA]</scope>
    <source>
        <strain evidence="2 3">A82846</strain>
    </source>
</reference>
<proteinExistence type="predicted"/>
<dbReference type="EMBL" id="QHKI01000007">
    <property type="protein sequence ID" value="RSM86931.1"/>
    <property type="molecule type" value="Genomic_DNA"/>
</dbReference>